<evidence type="ECO:0000313" key="2">
    <source>
        <dbReference type="Proteomes" id="UP001156441"/>
    </source>
</evidence>
<keyword evidence="2" id="KW-1185">Reference proteome</keyword>
<name>A0ABT2JA60_9PSEU</name>
<dbReference type="SUPFAM" id="SSF48371">
    <property type="entry name" value="ARM repeat"/>
    <property type="match status" value="1"/>
</dbReference>
<dbReference type="EMBL" id="JAFFZE010000011">
    <property type="protein sequence ID" value="MCT2584169.1"/>
    <property type="molecule type" value="Genomic_DNA"/>
</dbReference>
<dbReference type="RefSeq" id="WP_260191565.1">
    <property type="nucleotide sequence ID" value="NZ_JAFFZE010000011.1"/>
</dbReference>
<accession>A0ABT2JA60</accession>
<sequence>MITARRLLAGIDGLPYAARQQELASHARALAGTAELAALLDDLHGRGGFGPRVALHLAQVAGDTGYVARCLTAEQGAVVARALVLAVRLELPPATLVEALPGLSTALRRTLYREVGRRRASAVADALLPAVLARFGDVEAAVLLPVCGAATVAARLPDLEHAVTGWGRLAQRNPTLFLDWLDDELDRADPAHLVPRVARGIVASARVEPARVLALLTGVAPRTRLPSTLRDALTPLARHDPAGVLAVLLDPRRRGEVPDGRKLWRAVLALPDEDLVRFGRALEPHRFARFLRVFPPARRPAVYAGVLGDRDLPDSTVPLDALDLLPSAARHAEAERLLGRREVADDRHLRLAVTARLSWPAARETLRAETRRPTADERGTGYRLLVAAAAATRDPETVGAVLGSLDRLANEQDPVRLEAFGALAAVPPWLFRPDQAPDLLRLVTDALAARDCSWQTRGRVRTLIDRLIRHGALTRQVELVEAGLTALGRFGEAHQWLNLTKLDHELPRGAEHLVLAALRPRLTEDARHGRFRIALSLAGGLGRRAWHLPELQELVGRARKATDDVTVRRAIALWLDPPATRDERLAEVFHDDRSTISLDPVRNGIGLRRTDLVDEALAKPLHGRFIKRGIRYVPYFAGCFGRWLPRQCATYADRLAAVADRRGVQVWERVPAVARLGQVPGTADRLRGYLADAEVPVVEAALGALAWTDVPAEALADLLAHADTDRARVAVYAAARCARFVPPDRLRTTLAAALDSRKVTSRKEAVRLLAAHHAPDVAGLLTDVWRRPDEHRDVRRAVVWATRWCLDDERAWTVLAEASRAAPDVATSVLDVDPYAIATRHRPRYATLVHAVADSPDADTARLGLAALAAWARWDDDGAGLLIGRVTDLTGTAAWRPALTALVAGCVAVEDPAPLVTAATALLATPEPPVTPDRDLPVRQRLLAVANAVQDGAATSAVLRAAAASLADVLAGDPTLRRPAVELAVAAVGLDRTAEDEARLSRVAELADETVWAWHAHHALHARVRRRADRLPPSYLHGLAAALAGDEHAPAAQLLALALAEADGSMRGWTPEWRELVTGLREHGHPDVRVAARDVVTARE</sequence>
<dbReference type="Proteomes" id="UP001156441">
    <property type="component" value="Unassembled WGS sequence"/>
</dbReference>
<evidence type="ECO:0000313" key="1">
    <source>
        <dbReference type="EMBL" id="MCT2584169.1"/>
    </source>
</evidence>
<proteinExistence type="predicted"/>
<comment type="caution">
    <text evidence="1">The sequence shown here is derived from an EMBL/GenBank/DDBJ whole genome shotgun (WGS) entry which is preliminary data.</text>
</comment>
<reference evidence="1 2" key="1">
    <citation type="submission" date="2021-02" db="EMBL/GenBank/DDBJ databases">
        <title>Actinophytocola xerophila sp. nov., isolated from soil of cotton cropping field.</title>
        <authorList>
            <person name="Huang R."/>
            <person name="Chen X."/>
            <person name="Ge X."/>
            <person name="Liu W."/>
        </authorList>
    </citation>
    <scope>NUCLEOTIDE SEQUENCE [LARGE SCALE GENOMIC DNA]</scope>
    <source>
        <strain evidence="1 2">S1-96</strain>
    </source>
</reference>
<organism evidence="1 2">
    <name type="scientific">Actinophytocola gossypii</name>
    <dbReference type="NCBI Taxonomy" id="2812003"/>
    <lineage>
        <taxon>Bacteria</taxon>
        <taxon>Bacillati</taxon>
        <taxon>Actinomycetota</taxon>
        <taxon>Actinomycetes</taxon>
        <taxon>Pseudonocardiales</taxon>
        <taxon>Pseudonocardiaceae</taxon>
    </lineage>
</organism>
<protein>
    <recommendedName>
        <fullName evidence="3">HEAT repeat domain-containing protein</fullName>
    </recommendedName>
</protein>
<gene>
    <name evidence="1" type="ORF">JT362_13680</name>
</gene>
<dbReference type="InterPro" id="IPR016024">
    <property type="entry name" value="ARM-type_fold"/>
</dbReference>
<evidence type="ECO:0008006" key="3">
    <source>
        <dbReference type="Google" id="ProtNLM"/>
    </source>
</evidence>